<comment type="caution">
    <text evidence="9">The sequence shown here is derived from an EMBL/GenBank/DDBJ whole genome shotgun (WGS) entry which is preliminary data.</text>
</comment>
<dbReference type="Pfam" id="PF19053">
    <property type="entry name" value="EccD"/>
    <property type="match status" value="1"/>
</dbReference>
<feature type="transmembrane region" description="Helical" evidence="7">
    <location>
        <begin position="119"/>
        <end position="138"/>
    </location>
</feature>
<name>A0A9D1GV01_9ACTN</name>
<proteinExistence type="inferred from homology"/>
<comment type="subcellular location">
    <subcellularLocation>
        <location evidence="1">Cell membrane</location>
        <topology evidence="1">Multi-pass membrane protein</topology>
    </subcellularLocation>
</comment>
<evidence type="ECO:0000256" key="2">
    <source>
        <dbReference type="ARBA" id="ARBA00006162"/>
    </source>
</evidence>
<feature type="transmembrane region" description="Helical" evidence="7">
    <location>
        <begin position="197"/>
        <end position="217"/>
    </location>
</feature>
<feature type="transmembrane region" description="Helical" evidence="7">
    <location>
        <begin position="430"/>
        <end position="450"/>
    </location>
</feature>
<dbReference type="InterPro" id="IPR024962">
    <property type="entry name" value="YukD-like"/>
</dbReference>
<evidence type="ECO:0000256" key="1">
    <source>
        <dbReference type="ARBA" id="ARBA00004651"/>
    </source>
</evidence>
<feature type="domain" description="EccD-like transmembrane" evidence="8">
    <location>
        <begin position="123"/>
        <end position="453"/>
    </location>
</feature>
<dbReference type="Proteomes" id="UP000886842">
    <property type="component" value="Unassembled WGS sequence"/>
</dbReference>
<dbReference type="InterPro" id="IPR044049">
    <property type="entry name" value="EccD_transm"/>
</dbReference>
<dbReference type="PIRSF" id="PIRSF017804">
    <property type="entry name" value="Secretion_EccD1"/>
    <property type="match status" value="1"/>
</dbReference>
<keyword evidence="5 7" id="KW-1133">Transmembrane helix</keyword>
<evidence type="ECO:0000256" key="7">
    <source>
        <dbReference type="SAM" id="Phobius"/>
    </source>
</evidence>
<feature type="transmembrane region" description="Helical" evidence="7">
    <location>
        <begin position="365"/>
        <end position="383"/>
    </location>
</feature>
<gene>
    <name evidence="9" type="primary">eccD</name>
    <name evidence="9" type="ORF">IAA98_00360</name>
</gene>
<feature type="transmembrane region" description="Helical" evidence="7">
    <location>
        <begin position="224"/>
        <end position="247"/>
    </location>
</feature>
<dbReference type="Gene3D" id="3.10.20.90">
    <property type="entry name" value="Phosphatidylinositol 3-kinase Catalytic Subunit, Chain A, domain 1"/>
    <property type="match status" value="1"/>
</dbReference>
<protein>
    <submittedName>
        <fullName evidence="9">Type VII secretion integral membrane protein EccD</fullName>
    </submittedName>
</protein>
<evidence type="ECO:0000256" key="3">
    <source>
        <dbReference type="ARBA" id="ARBA00022475"/>
    </source>
</evidence>
<organism evidence="9 10">
    <name type="scientific">Candidatus Avipropionibacterium avicola</name>
    <dbReference type="NCBI Taxonomy" id="2840701"/>
    <lineage>
        <taxon>Bacteria</taxon>
        <taxon>Bacillati</taxon>
        <taxon>Actinomycetota</taxon>
        <taxon>Actinomycetes</taxon>
        <taxon>Propionibacteriales</taxon>
        <taxon>Propionibacteriaceae</taxon>
        <taxon>Propionibacteriaceae incertae sedis</taxon>
        <taxon>Candidatus Avipropionibacterium</taxon>
    </lineage>
</organism>
<evidence type="ECO:0000256" key="5">
    <source>
        <dbReference type="ARBA" id="ARBA00022989"/>
    </source>
</evidence>
<reference evidence="9" key="2">
    <citation type="journal article" date="2021" name="PeerJ">
        <title>Extensive microbial diversity within the chicken gut microbiome revealed by metagenomics and culture.</title>
        <authorList>
            <person name="Gilroy R."/>
            <person name="Ravi A."/>
            <person name="Getino M."/>
            <person name="Pursley I."/>
            <person name="Horton D.L."/>
            <person name="Alikhan N.F."/>
            <person name="Baker D."/>
            <person name="Gharbi K."/>
            <person name="Hall N."/>
            <person name="Watson M."/>
            <person name="Adriaenssens E.M."/>
            <person name="Foster-Nyarko E."/>
            <person name="Jarju S."/>
            <person name="Secka A."/>
            <person name="Antonio M."/>
            <person name="Oren A."/>
            <person name="Chaudhuri R.R."/>
            <person name="La Ragione R."/>
            <person name="Hildebrand F."/>
            <person name="Pallen M.J."/>
        </authorList>
    </citation>
    <scope>NUCLEOTIDE SEQUENCE</scope>
    <source>
        <strain evidence="9">ChiGjej1B1-24693</strain>
    </source>
</reference>
<evidence type="ECO:0000313" key="10">
    <source>
        <dbReference type="Proteomes" id="UP000886842"/>
    </source>
</evidence>
<sequence length="455" mass="47364">MTAAGADLTRVTVISPTRRIDLALPGETTLGEIMPNILRFSGYEGGTASDVVHSWVLQRFGEDPLDPTRQVTDLQIRDGETLHLRQLDAAMPDAAFDDVVDAVASTTATQPAWRPRNSVVLSLLVAAALLVGLPLAMLVRHGGLAESLVTAGLAFATGLAAVLTSRAYGLAVPATALAWVCVVQAGLAGYFLLDQGLAITVLTAAACVLLAAAVMGLGARVNTFGFLAVGIIALVVVIAEIVAVLLPGKEVEIAAVAVALVLAFTSSLAPWSYRLARIAMPNLPSSAEALMADDTPVQSDIIRRALLADRLLSAFLLASAGIIVLGCVQVLPRADWFAVALVGCVGLTLVLRSRSFIALAHRLPLLVSGVLILTGTGALALAMMPNDVLRLLVTTGVIVLLAVILVAYAAVYADKIPSPVWGRFGDVFEWLAVIAIVPLTLAVLNLYAWALGLAG</sequence>
<feature type="transmembrane region" description="Helical" evidence="7">
    <location>
        <begin position="144"/>
        <end position="163"/>
    </location>
</feature>
<evidence type="ECO:0000259" key="8">
    <source>
        <dbReference type="Pfam" id="PF19053"/>
    </source>
</evidence>
<keyword evidence="3" id="KW-1003">Cell membrane</keyword>
<feature type="transmembrane region" description="Helical" evidence="7">
    <location>
        <begin position="253"/>
        <end position="273"/>
    </location>
</feature>
<keyword evidence="6 7" id="KW-0472">Membrane</keyword>
<evidence type="ECO:0000256" key="4">
    <source>
        <dbReference type="ARBA" id="ARBA00022692"/>
    </source>
</evidence>
<reference evidence="9" key="1">
    <citation type="submission" date="2020-10" db="EMBL/GenBank/DDBJ databases">
        <authorList>
            <person name="Gilroy R."/>
        </authorList>
    </citation>
    <scope>NUCLEOTIDE SEQUENCE</scope>
    <source>
        <strain evidence="9">ChiGjej1B1-24693</strain>
    </source>
</reference>
<accession>A0A9D1GV01</accession>
<feature type="transmembrane region" description="Helical" evidence="7">
    <location>
        <begin position="389"/>
        <end position="410"/>
    </location>
</feature>
<feature type="transmembrane region" description="Helical" evidence="7">
    <location>
        <begin position="337"/>
        <end position="353"/>
    </location>
</feature>
<dbReference type="Pfam" id="PF08817">
    <property type="entry name" value="YukD"/>
    <property type="match status" value="1"/>
</dbReference>
<evidence type="ECO:0000313" key="9">
    <source>
        <dbReference type="EMBL" id="HIT74019.1"/>
    </source>
</evidence>
<feature type="transmembrane region" description="Helical" evidence="7">
    <location>
        <begin position="170"/>
        <end position="191"/>
    </location>
</feature>
<dbReference type="NCBIfam" id="TIGR03920">
    <property type="entry name" value="T7SS_EccD"/>
    <property type="match status" value="1"/>
</dbReference>
<dbReference type="AlphaFoldDB" id="A0A9D1GV01"/>
<evidence type="ECO:0000256" key="6">
    <source>
        <dbReference type="ARBA" id="ARBA00023136"/>
    </source>
</evidence>
<feature type="transmembrane region" description="Helical" evidence="7">
    <location>
        <begin position="311"/>
        <end position="331"/>
    </location>
</feature>
<dbReference type="InterPro" id="IPR006707">
    <property type="entry name" value="T7SS_EccD"/>
</dbReference>
<comment type="similarity">
    <text evidence="2">Belongs to the EccD/Snm4 family.</text>
</comment>
<dbReference type="GO" id="GO:0005886">
    <property type="term" value="C:plasma membrane"/>
    <property type="evidence" value="ECO:0007669"/>
    <property type="project" value="UniProtKB-SubCell"/>
</dbReference>
<keyword evidence="4 7" id="KW-0812">Transmembrane</keyword>
<dbReference type="EMBL" id="DVLP01000013">
    <property type="protein sequence ID" value="HIT74019.1"/>
    <property type="molecule type" value="Genomic_DNA"/>
</dbReference>